<accession>A0A8F9XMZ4</accession>
<organism evidence="1 2">
    <name type="scientific">Horticoccus luteus</name>
    <dbReference type="NCBI Taxonomy" id="2862869"/>
    <lineage>
        <taxon>Bacteria</taxon>
        <taxon>Pseudomonadati</taxon>
        <taxon>Verrucomicrobiota</taxon>
        <taxon>Opitutia</taxon>
        <taxon>Opitutales</taxon>
        <taxon>Opitutaceae</taxon>
        <taxon>Horticoccus</taxon>
    </lineage>
</organism>
<name>A0A8F9XMZ4_9BACT</name>
<gene>
    <name evidence="1" type="ORF">K0B96_08465</name>
</gene>
<keyword evidence="2" id="KW-1185">Reference proteome</keyword>
<evidence type="ECO:0000313" key="1">
    <source>
        <dbReference type="EMBL" id="QYM80619.1"/>
    </source>
</evidence>
<proteinExistence type="predicted"/>
<protein>
    <submittedName>
        <fullName evidence="1">Uncharacterized protein</fullName>
    </submittedName>
</protein>
<dbReference type="KEGG" id="ole:K0B96_08465"/>
<dbReference type="Proteomes" id="UP000825051">
    <property type="component" value="Chromosome"/>
</dbReference>
<dbReference type="AlphaFoldDB" id="A0A8F9XMZ4"/>
<sequence>MPLFALCALSAFAQDQQPPQEDINLDFGLDEFIYQPTFTFTLGARMLSGVKSSFSGSGTVNSYNQIGALGDSTAVRYYHDGTVAPDHRTDLNGNPVAPDGYTNNWSFADNRQALGDGFLAMNTYSAEVLNTGAINQNPKSSLGVEVQVSRDMGKLFGKLPWTLIGGMSVNDVRANFRSQMDARITKTTDLYYFANGVSAPNAPYNAPGAYTDANGNSFDTALISSQPLARTTTGPTFSNTAVANTWKLHGAFYSFRAGPSVAFPITANLKATVSVGAVLVYAGSTYTVDQIFQPETSSEIVASISDGVSEILPGYYVDGNLEYTFTERAGLYIGGVYQHAGAYTQTITSADGTYSTRVDLSSLQGVRAGMTFRF</sequence>
<evidence type="ECO:0000313" key="2">
    <source>
        <dbReference type="Proteomes" id="UP000825051"/>
    </source>
</evidence>
<reference evidence="1" key="1">
    <citation type="submission" date="2021-08" db="EMBL/GenBank/DDBJ databases">
        <title>Genome of a novel bacterium of the phylum Verrucomicrobia, Oleiharenicola sp. KSB-15.</title>
        <authorList>
            <person name="Chung J.-H."/>
            <person name="Ahn J.-H."/>
            <person name="Yoon Y."/>
            <person name="Kim D.-Y."/>
            <person name="An S.-H."/>
            <person name="Park I."/>
            <person name="Yeon J."/>
        </authorList>
    </citation>
    <scope>NUCLEOTIDE SEQUENCE</scope>
    <source>
        <strain evidence="1">KSB-15</strain>
    </source>
</reference>
<dbReference type="RefSeq" id="WP_220166063.1">
    <property type="nucleotide sequence ID" value="NZ_CP080507.1"/>
</dbReference>
<dbReference type="EMBL" id="CP080507">
    <property type="protein sequence ID" value="QYM80619.1"/>
    <property type="molecule type" value="Genomic_DNA"/>
</dbReference>